<keyword evidence="11" id="KW-0326">Glycosidase</keyword>
<dbReference type="Gene3D" id="3.20.20.80">
    <property type="entry name" value="Glycosidases"/>
    <property type="match status" value="2"/>
</dbReference>
<dbReference type="FunFam" id="2.60.390.10:FF:000001">
    <property type="entry name" value="Beta-galactosidase A"/>
    <property type="match status" value="1"/>
</dbReference>
<evidence type="ECO:0000313" key="17">
    <source>
        <dbReference type="Proteomes" id="UP000249363"/>
    </source>
</evidence>
<dbReference type="OrthoDB" id="1657402at2759"/>
<evidence type="ECO:0000256" key="7">
    <source>
        <dbReference type="ARBA" id="ARBA00022801"/>
    </source>
</evidence>
<keyword evidence="12" id="KW-0624">Polysaccharide degradation</keyword>
<accession>A0A364LCD4</accession>
<evidence type="ECO:0000256" key="6">
    <source>
        <dbReference type="ARBA" id="ARBA00022729"/>
    </source>
</evidence>
<dbReference type="InterPro" id="IPR008979">
    <property type="entry name" value="Galactose-bd-like_sf"/>
</dbReference>
<dbReference type="PANTHER" id="PTHR23421">
    <property type="entry name" value="BETA-GALACTOSIDASE RELATED"/>
    <property type="match status" value="1"/>
</dbReference>
<gene>
    <name evidence="16" type="ORF">BHQ10_009480</name>
</gene>
<evidence type="ECO:0000256" key="3">
    <source>
        <dbReference type="ARBA" id="ARBA00009809"/>
    </source>
</evidence>
<dbReference type="InterPro" id="IPR036833">
    <property type="entry name" value="BetaGal_dom3_sf"/>
</dbReference>
<dbReference type="Pfam" id="PF13364">
    <property type="entry name" value="BetaGal_ABD2"/>
    <property type="match status" value="2"/>
</dbReference>
<evidence type="ECO:0000256" key="4">
    <source>
        <dbReference type="ARBA" id="ARBA00012756"/>
    </source>
</evidence>
<dbReference type="STRING" id="1196081.A0A364LCD4"/>
<organism evidence="16 17">
    <name type="scientific">Talaromyces amestolkiae</name>
    <dbReference type="NCBI Taxonomy" id="1196081"/>
    <lineage>
        <taxon>Eukaryota</taxon>
        <taxon>Fungi</taxon>
        <taxon>Dikarya</taxon>
        <taxon>Ascomycota</taxon>
        <taxon>Pezizomycotina</taxon>
        <taxon>Eurotiomycetes</taxon>
        <taxon>Eurotiomycetidae</taxon>
        <taxon>Eurotiales</taxon>
        <taxon>Trichocomaceae</taxon>
        <taxon>Talaromyces</taxon>
        <taxon>Talaromyces sect. Talaromyces</taxon>
    </lineage>
</organism>
<evidence type="ECO:0000259" key="15">
    <source>
        <dbReference type="SMART" id="SM01029"/>
    </source>
</evidence>
<evidence type="ECO:0000256" key="5">
    <source>
        <dbReference type="ARBA" id="ARBA00022525"/>
    </source>
</evidence>
<dbReference type="FunFam" id="2.60.120.260:FF:000088">
    <property type="entry name" value="Beta-galactosidase A"/>
    <property type="match status" value="1"/>
</dbReference>
<dbReference type="Gene3D" id="2.60.390.10">
    <property type="entry name" value="Beta-galactosidase, domain 3"/>
    <property type="match status" value="1"/>
</dbReference>
<evidence type="ECO:0000256" key="2">
    <source>
        <dbReference type="ARBA" id="ARBA00004613"/>
    </source>
</evidence>
<feature type="chain" id="PRO_5016619735" description="beta-galactosidase" evidence="14">
    <location>
        <begin position="20"/>
        <end position="886"/>
    </location>
</feature>
<dbReference type="RefSeq" id="XP_040737982.1">
    <property type="nucleotide sequence ID" value="XM_040882400.1"/>
</dbReference>
<dbReference type="SUPFAM" id="SSF51445">
    <property type="entry name" value="(Trans)glycosidases"/>
    <property type="match status" value="2"/>
</dbReference>
<dbReference type="InterPro" id="IPR017853">
    <property type="entry name" value="GH"/>
</dbReference>
<evidence type="ECO:0000256" key="13">
    <source>
        <dbReference type="RuleBase" id="RU003679"/>
    </source>
</evidence>
<keyword evidence="9" id="KW-0325">Glycoprotein</keyword>
<name>A0A364LCD4_TALAM</name>
<evidence type="ECO:0000313" key="16">
    <source>
        <dbReference type="EMBL" id="RAO73468.1"/>
    </source>
</evidence>
<evidence type="ECO:0000256" key="11">
    <source>
        <dbReference type="ARBA" id="ARBA00023295"/>
    </source>
</evidence>
<protein>
    <recommendedName>
        <fullName evidence="4">beta-galactosidase</fullName>
        <ecNumber evidence="4">3.2.1.23</ecNumber>
    </recommendedName>
</protein>
<proteinExistence type="inferred from homology"/>
<dbReference type="EC" id="3.2.1.23" evidence="4"/>
<dbReference type="Pfam" id="PF13363">
    <property type="entry name" value="BetaGal_dom3"/>
    <property type="match status" value="1"/>
</dbReference>
<keyword evidence="5" id="KW-0964">Secreted</keyword>
<feature type="signal peptide" evidence="14">
    <location>
        <begin position="1"/>
        <end position="19"/>
    </location>
</feature>
<dbReference type="FunFam" id="2.60.120.260:FF:000065">
    <property type="entry name" value="Beta-galactosidase A"/>
    <property type="match status" value="1"/>
</dbReference>
<dbReference type="InterPro" id="IPR025300">
    <property type="entry name" value="BetaGal_jelly_roll_dom"/>
</dbReference>
<reference evidence="16 17" key="1">
    <citation type="journal article" date="2017" name="Biotechnol. Biofuels">
        <title>Differential beta-glucosidase expression as a function of carbon source availability in Talaromyces amestolkiae: a genomic and proteomic approach.</title>
        <authorList>
            <person name="de Eugenio L.I."/>
            <person name="Mendez-Liter J.A."/>
            <person name="Nieto-Dominguez M."/>
            <person name="Alonso L."/>
            <person name="Gil-Munoz J."/>
            <person name="Barriuso J."/>
            <person name="Prieto A."/>
            <person name="Martinez M.J."/>
        </authorList>
    </citation>
    <scope>NUCLEOTIDE SEQUENCE [LARGE SCALE GENOMIC DNA]</scope>
    <source>
        <strain evidence="16 17">CIB</strain>
    </source>
</reference>
<evidence type="ECO:0000256" key="10">
    <source>
        <dbReference type="ARBA" id="ARBA00023277"/>
    </source>
</evidence>
<dbReference type="InterPro" id="IPR025972">
    <property type="entry name" value="BetaGal_dom3"/>
</dbReference>
<dbReference type="InterPro" id="IPR018954">
    <property type="entry name" value="Betagal_dom2"/>
</dbReference>
<comment type="caution">
    <text evidence="16">The sequence shown here is derived from an EMBL/GenBank/DDBJ whole genome shotgun (WGS) entry which is preliminary data.</text>
</comment>
<dbReference type="AlphaFoldDB" id="A0A364LCD4"/>
<dbReference type="EMBL" id="MIKG01000024">
    <property type="protein sequence ID" value="RAO73468.1"/>
    <property type="molecule type" value="Genomic_DNA"/>
</dbReference>
<dbReference type="GO" id="GO:0004565">
    <property type="term" value="F:beta-galactosidase activity"/>
    <property type="evidence" value="ECO:0007669"/>
    <property type="project" value="UniProtKB-EC"/>
</dbReference>
<dbReference type="PRINTS" id="PR00742">
    <property type="entry name" value="GLHYDRLASE35"/>
</dbReference>
<dbReference type="GeneID" id="63798694"/>
<feature type="domain" description="Beta-galactosidase" evidence="15">
    <location>
        <begin position="272"/>
        <end position="451"/>
    </location>
</feature>
<keyword evidence="7" id="KW-0378">Hydrolase</keyword>
<comment type="catalytic activity">
    <reaction evidence="1">
        <text>Hydrolysis of terminal non-reducing beta-D-galactose residues in beta-D-galactosides.</text>
        <dbReference type="EC" id="3.2.1.23"/>
    </reaction>
</comment>
<dbReference type="Gene3D" id="2.60.120.260">
    <property type="entry name" value="Galactose-binding domain-like"/>
    <property type="match status" value="2"/>
</dbReference>
<keyword evidence="6 14" id="KW-0732">Signal</keyword>
<dbReference type="Gene3D" id="2.102.20.10">
    <property type="entry name" value="Beta-galactosidase, domain 2"/>
    <property type="match status" value="1"/>
</dbReference>
<dbReference type="GO" id="GO:0005576">
    <property type="term" value="C:extracellular region"/>
    <property type="evidence" value="ECO:0007669"/>
    <property type="project" value="UniProtKB-SubCell"/>
</dbReference>
<dbReference type="GO" id="GO:0000272">
    <property type="term" value="P:polysaccharide catabolic process"/>
    <property type="evidence" value="ECO:0007669"/>
    <property type="project" value="UniProtKB-KW"/>
</dbReference>
<dbReference type="SMART" id="SM01029">
    <property type="entry name" value="BetaGal_dom2"/>
    <property type="match status" value="1"/>
</dbReference>
<comment type="subcellular location">
    <subcellularLocation>
        <location evidence="2">Secreted</location>
    </subcellularLocation>
</comment>
<dbReference type="SUPFAM" id="SSF117100">
    <property type="entry name" value="Beta-galactosidase LacA, domain 3"/>
    <property type="match status" value="1"/>
</dbReference>
<keyword evidence="8" id="KW-1015">Disulfide bond</keyword>
<sequence length="886" mass="97862">MKLPPAVLALACLSVQVIGNTLSNRNGSYDVAEHLNGEKHALLQDIVTWDNQSLYIHGERIMIFSGEIHPFRLPVQSLHLDVFQKVKALGFNTVSFYVDWALLEGNRGTYRADGVFNLQPFFDAASQAGIYLLARPGPYINAEDDASLWPSGALPTYFLERHMQQSPSTPLSLVEFQGGFFGAWGGPGYDKCSALFNAQFENVFYKNNLAAGVAIMNLYMIYGGTNWGNLGYPGGYTSYDYAAAISETREINREKYSALKLIGNFLKVSPSYLDAVPGNASTTQYTQTADLTVTPLIGQNTHSAFFVVRHTDYASTSSTNYTLKLPTSAGTLTVPQLGGSLTLNGRDTKLHVTDYEVGTINVLYSTAEVLTWKKFHDYRVLIVYGGPGEHHEIAISSKSAAIVLSGEQSSILTKSVNGQSVISWDVSSSRIIVKVENLLILLIDRNTAYNYWVPQLDNSPSKTDFTTMSTVENSIIVKAGYLVRTAYIQGDQLHVTADFNSTTEVEIIGAPKSVKCLFINGEEFSYNRDANDFWIAQFNYTSPDLILPDFSKLEWKFINSLPEVQPIYDDSAWISANHNTTNNTVAPLKTPVSLYSSDYGFHTGSLLYRGHFTANGLEKTFTMQTQGGTAYGSSVWLNQTFIGSWEGSPSSDSQSSTFNLPSLESGASYVLTIIVEIMGLDEEWRGPPRQLKNPRGILDYNLSGHNKDDISWKLTGNLGGEDYIDLARGPLNEGGLYAERQGWHQPDPPSDHWQTSSPLTGLDKAGVGFYSTSFHLDLPRYYDVPLSFVFSDDSATTKPYRVQLYVNGYQFGKFMPHIGPQTEFAVPQGILNYQGKNWVALTIWAQENGGAKLGGFRLTNSTPVRSALCDIVASEQPVYEKRAGAY</sequence>
<dbReference type="InterPro" id="IPR037110">
    <property type="entry name" value="Betagal_dom2_sf"/>
</dbReference>
<dbReference type="Pfam" id="PF10435">
    <property type="entry name" value="BetaGal_dom2"/>
    <property type="match status" value="1"/>
</dbReference>
<keyword evidence="17" id="KW-1185">Reference proteome</keyword>
<evidence type="ECO:0000256" key="14">
    <source>
        <dbReference type="SAM" id="SignalP"/>
    </source>
</evidence>
<dbReference type="InterPro" id="IPR001944">
    <property type="entry name" value="Glycoside_Hdrlase_35"/>
</dbReference>
<dbReference type="InterPro" id="IPR031330">
    <property type="entry name" value="Gly_Hdrlase_35_cat"/>
</dbReference>
<dbReference type="Proteomes" id="UP000249363">
    <property type="component" value="Unassembled WGS sequence"/>
</dbReference>
<dbReference type="FunFam" id="2.102.20.10:FF:000001">
    <property type="entry name" value="Beta-galactosidase A"/>
    <property type="match status" value="1"/>
</dbReference>
<evidence type="ECO:0000256" key="1">
    <source>
        <dbReference type="ARBA" id="ARBA00001412"/>
    </source>
</evidence>
<comment type="similarity">
    <text evidence="3 13">Belongs to the glycosyl hydrolase 35 family.</text>
</comment>
<dbReference type="SUPFAM" id="SSF49785">
    <property type="entry name" value="Galactose-binding domain-like"/>
    <property type="match status" value="2"/>
</dbReference>
<evidence type="ECO:0000256" key="9">
    <source>
        <dbReference type="ARBA" id="ARBA00023180"/>
    </source>
</evidence>
<dbReference type="SUPFAM" id="SSF51011">
    <property type="entry name" value="Glycosyl hydrolase domain"/>
    <property type="match status" value="1"/>
</dbReference>
<evidence type="ECO:0000256" key="12">
    <source>
        <dbReference type="ARBA" id="ARBA00023326"/>
    </source>
</evidence>
<keyword evidence="10" id="KW-0119">Carbohydrate metabolism</keyword>
<dbReference type="Pfam" id="PF01301">
    <property type="entry name" value="Glyco_hydro_35"/>
    <property type="match status" value="2"/>
</dbReference>
<evidence type="ECO:0000256" key="8">
    <source>
        <dbReference type="ARBA" id="ARBA00023157"/>
    </source>
</evidence>